<dbReference type="EMBL" id="JACHMD010000001">
    <property type="protein sequence ID" value="MBB4667026.1"/>
    <property type="molecule type" value="Genomic_DNA"/>
</dbReference>
<evidence type="ECO:0000313" key="2">
    <source>
        <dbReference type="Proteomes" id="UP000573729"/>
    </source>
</evidence>
<keyword evidence="2" id="KW-1185">Reference proteome</keyword>
<gene>
    <name evidence="1" type="ORF">BKA24_001735</name>
</gene>
<proteinExistence type="predicted"/>
<reference evidence="1 2" key="1">
    <citation type="submission" date="2020-08" db="EMBL/GenBank/DDBJ databases">
        <title>Sequencing the genomes of 1000 actinobacteria strains.</title>
        <authorList>
            <person name="Klenk H.-P."/>
        </authorList>
    </citation>
    <scope>NUCLEOTIDE SEQUENCE [LARGE SCALE GENOMIC DNA]</scope>
    <source>
        <strain evidence="1 2">DSM 24947</strain>
    </source>
</reference>
<sequence>MKELDGGREITLDAQGDVVYLVGRGFTYEFDRGMFERMLERELGVLGMAALAKMTTAAPAIESASRCARAAQCELGEALTPATA</sequence>
<accession>A0A7W7FI38</accession>
<evidence type="ECO:0000313" key="1">
    <source>
        <dbReference type="EMBL" id="MBB4667026.1"/>
    </source>
</evidence>
<comment type="caution">
    <text evidence="1">The sequence shown here is derived from an EMBL/GenBank/DDBJ whole genome shotgun (WGS) entry which is preliminary data.</text>
</comment>
<name>A0A7W7FI38_9MICO</name>
<dbReference type="Proteomes" id="UP000573729">
    <property type="component" value="Unassembled WGS sequence"/>
</dbReference>
<organism evidence="1 2">
    <name type="scientific">Microbacterium marinum</name>
    <dbReference type="NCBI Taxonomy" id="421115"/>
    <lineage>
        <taxon>Bacteria</taxon>
        <taxon>Bacillati</taxon>
        <taxon>Actinomycetota</taxon>
        <taxon>Actinomycetes</taxon>
        <taxon>Micrococcales</taxon>
        <taxon>Microbacteriaceae</taxon>
        <taxon>Microbacterium</taxon>
    </lineage>
</organism>
<dbReference type="RefSeq" id="WP_184217134.1">
    <property type="nucleotide sequence ID" value="NZ_JACHMD010000001.1"/>
</dbReference>
<protein>
    <submittedName>
        <fullName evidence="1">Uncharacterized protein</fullName>
    </submittedName>
</protein>
<dbReference type="AlphaFoldDB" id="A0A7W7FI38"/>